<dbReference type="Proteomes" id="UP000540128">
    <property type="component" value="Unassembled WGS sequence"/>
</dbReference>
<evidence type="ECO:0000313" key="1">
    <source>
        <dbReference type="EMBL" id="NUV31934.1"/>
    </source>
</evidence>
<dbReference type="RefSeq" id="WP_191835107.1">
    <property type="nucleotide sequence ID" value="NZ_JAANNT010000035.1"/>
</dbReference>
<accession>A0A7Y6F4W9</accession>
<proteinExistence type="predicted"/>
<organism evidence="1 2">
    <name type="scientific">Streptomyces odorifer</name>
    <dbReference type="NCBI Taxonomy" id="53450"/>
    <lineage>
        <taxon>Bacteria</taxon>
        <taxon>Bacillati</taxon>
        <taxon>Actinomycetota</taxon>
        <taxon>Actinomycetes</taxon>
        <taxon>Kitasatosporales</taxon>
        <taxon>Streptomycetaceae</taxon>
        <taxon>Streptomyces</taxon>
        <taxon>Streptomyces albidoflavus group</taxon>
    </lineage>
</organism>
<evidence type="ECO:0000313" key="2">
    <source>
        <dbReference type="Proteomes" id="UP000540128"/>
    </source>
</evidence>
<reference evidence="1 2" key="1">
    <citation type="submission" date="2020-03" db="EMBL/GenBank/DDBJ databases">
        <title>Complete genome sequence of sixteen Streptomyces strains facilitates identification of candidate genes involved in plant growth-promotion in grain legumes and cereals.</title>
        <authorList>
            <person name="Gopalakrishnan S."/>
            <person name="Thakur V."/>
            <person name="Saxena R."/>
            <person name="Vadlamudi S."/>
            <person name="Purohit S."/>
            <person name="Kumar V."/>
            <person name="Rathore A."/>
            <person name="Chitikineni A."/>
            <person name="Varshney R.K."/>
        </authorList>
    </citation>
    <scope>NUCLEOTIDE SEQUENCE [LARGE SCALE GENOMIC DNA]</scope>
    <source>
        <strain evidence="1 2">KAI-180</strain>
    </source>
</reference>
<sequence length="59" mass="6698">MSTLIRRTPADLLAQRDRLLAEVHMTADELRDRAEVHTLSARELAVWHTIEGIDYLLGG</sequence>
<dbReference type="AlphaFoldDB" id="A0A7Y6F4W9"/>
<name>A0A7Y6F4W9_9ACTN</name>
<dbReference type="EMBL" id="JAANNT010000035">
    <property type="protein sequence ID" value="NUV31934.1"/>
    <property type="molecule type" value="Genomic_DNA"/>
</dbReference>
<protein>
    <submittedName>
        <fullName evidence="1">Uncharacterized protein</fullName>
    </submittedName>
</protein>
<keyword evidence="2" id="KW-1185">Reference proteome</keyword>
<gene>
    <name evidence="1" type="ORF">G6W59_27205</name>
</gene>
<comment type="caution">
    <text evidence="1">The sequence shown here is derived from an EMBL/GenBank/DDBJ whole genome shotgun (WGS) entry which is preliminary data.</text>
</comment>